<feature type="region of interest" description="Disordered" evidence="2">
    <location>
        <begin position="1"/>
        <end position="47"/>
    </location>
</feature>
<keyword evidence="1" id="KW-0175">Coiled coil</keyword>
<dbReference type="SMART" id="SM00717">
    <property type="entry name" value="SANT"/>
    <property type="match status" value="1"/>
</dbReference>
<evidence type="ECO:0000313" key="6">
    <source>
        <dbReference type="Proteomes" id="UP000029665"/>
    </source>
</evidence>
<dbReference type="AlphaFoldDB" id="A0A060SCN8"/>
<dbReference type="Gene3D" id="1.10.10.60">
    <property type="entry name" value="Homeodomain-like"/>
    <property type="match status" value="1"/>
</dbReference>
<feature type="region of interest" description="Disordered" evidence="2">
    <location>
        <begin position="312"/>
        <end position="432"/>
    </location>
</feature>
<dbReference type="HOGENOM" id="CLU_039073_0_0_1"/>
<dbReference type="InterPro" id="IPR001005">
    <property type="entry name" value="SANT/Myb"/>
</dbReference>
<dbReference type="PROSITE" id="PS51294">
    <property type="entry name" value="HTH_MYB"/>
    <property type="match status" value="1"/>
</dbReference>
<dbReference type="InterPro" id="IPR017930">
    <property type="entry name" value="Myb_dom"/>
</dbReference>
<dbReference type="OrthoDB" id="424753at2759"/>
<accession>A0A060SCN8</accession>
<protein>
    <submittedName>
        <fullName evidence="5">Uncharacterized protein</fullName>
    </submittedName>
</protein>
<dbReference type="STRING" id="5643.A0A060SCN8"/>
<feature type="compositionally biased region" description="Basic and acidic residues" evidence="2">
    <location>
        <begin position="418"/>
        <end position="429"/>
    </location>
</feature>
<sequence>MGKLNIAHHKSYHPYRRDNIERVRRDEEEARRRAAGEEGRMMLADSEARMDLLRQRAGLGSGSKGKAKKDDMAALDAALAGGAPSASADEPGATPTPVSTLTSASGHINLFEDLERQLIPVLEALEKFIQSQKALLERTHADIERLKELRRNVEVDPPQTLEELSDKLNDPSFRLSEQVDAMPPLPQEIDWSLFKGADPTPFKCMAATAREAYESRNVPPKAPLNPPSDLRKLVAQSRMSILDPVLSTFRLPDELALLSDDEPDPEELARAREREKIRELKKRKIEGDAAAPVFAGLGLRRPAAAHGVFIRQDQEDESAEVDMSMADEEAASRRAAGADMEGVPMDVDVTASASSPIVSKDPAPVKPEHGTERRSSRKVRTEPKGATAKAKDANKPQAKAKAKAETPEDSPEPSAGPPRDKNGKAKSETYKQAWSVSEQHLLERLLEEIPEGEKNRWSKISKAMNGRRTARQVASRVQKYYEKLKRFGVGVGNSSSKAGGGAIHHIS</sequence>
<evidence type="ECO:0000313" key="5">
    <source>
        <dbReference type="EMBL" id="CDO72125.1"/>
    </source>
</evidence>
<dbReference type="SMART" id="SM01083">
    <property type="entry name" value="Cir_N"/>
    <property type="match status" value="1"/>
</dbReference>
<feature type="coiled-coil region" evidence="1">
    <location>
        <begin position="129"/>
        <end position="156"/>
    </location>
</feature>
<dbReference type="InterPro" id="IPR039875">
    <property type="entry name" value="LENG1-like"/>
</dbReference>
<dbReference type="InterPro" id="IPR019339">
    <property type="entry name" value="CIR_N_dom"/>
</dbReference>
<feature type="compositionally biased region" description="Basic and acidic residues" evidence="2">
    <location>
        <begin position="15"/>
        <end position="47"/>
    </location>
</feature>
<name>A0A060SCN8_PYCCI</name>
<dbReference type="InterPro" id="IPR009057">
    <property type="entry name" value="Homeodomain-like_sf"/>
</dbReference>
<dbReference type="PANTHER" id="PTHR22093:SF0">
    <property type="entry name" value="LEUKOCYTE RECEPTOR CLUSTER MEMBER 1"/>
    <property type="match status" value="1"/>
</dbReference>
<dbReference type="PROSITE" id="PS50090">
    <property type="entry name" value="MYB_LIKE"/>
    <property type="match status" value="1"/>
</dbReference>
<feature type="region of interest" description="Disordered" evidence="2">
    <location>
        <begin position="82"/>
        <end position="101"/>
    </location>
</feature>
<evidence type="ECO:0000256" key="2">
    <source>
        <dbReference type="SAM" id="MobiDB-lite"/>
    </source>
</evidence>
<evidence type="ECO:0000256" key="1">
    <source>
        <dbReference type="SAM" id="Coils"/>
    </source>
</evidence>
<evidence type="ECO:0000259" key="4">
    <source>
        <dbReference type="PROSITE" id="PS51294"/>
    </source>
</evidence>
<evidence type="ECO:0000259" key="3">
    <source>
        <dbReference type="PROSITE" id="PS50090"/>
    </source>
</evidence>
<feature type="compositionally biased region" description="Basic and acidic residues" evidence="2">
    <location>
        <begin position="366"/>
        <end position="394"/>
    </location>
</feature>
<reference evidence="5" key="1">
    <citation type="submission" date="2014-01" db="EMBL/GenBank/DDBJ databases">
        <title>The genome of the white-rot fungus Pycnoporus cinnabarinus: a basidiomycete model with a versatile arsenal for lignocellulosic biomass breakdown.</title>
        <authorList>
            <person name="Levasseur A."/>
            <person name="Lomascolo A."/>
            <person name="Ruiz-Duenas F.J."/>
            <person name="Uzan E."/>
            <person name="Piumi F."/>
            <person name="Kues U."/>
            <person name="Ram A.F.J."/>
            <person name="Murat C."/>
            <person name="Haon M."/>
            <person name="Benoit I."/>
            <person name="Arfi Y."/>
            <person name="Chevret D."/>
            <person name="Drula E."/>
            <person name="Kwon M.J."/>
            <person name="Gouret P."/>
            <person name="Lesage-Meessen L."/>
            <person name="Lombard V."/>
            <person name="Mariette J."/>
            <person name="Noirot C."/>
            <person name="Park J."/>
            <person name="Patyshakuliyeva A."/>
            <person name="Wieneger R.A.B."/>
            <person name="Wosten H.A.B."/>
            <person name="Martin F."/>
            <person name="Coutinho P.M."/>
            <person name="de Vries R."/>
            <person name="Martinez A.T."/>
            <person name="Klopp C."/>
            <person name="Pontarotti P."/>
            <person name="Henrissat B."/>
            <person name="Record E."/>
        </authorList>
    </citation>
    <scope>NUCLEOTIDE SEQUENCE [LARGE SCALE GENOMIC DNA]</scope>
    <source>
        <strain evidence="5">BRFM137</strain>
    </source>
</reference>
<dbReference type="EMBL" id="CCBP010000110">
    <property type="protein sequence ID" value="CDO72125.1"/>
    <property type="molecule type" value="Genomic_DNA"/>
</dbReference>
<feature type="domain" description="Myb-like" evidence="3">
    <location>
        <begin position="426"/>
        <end position="481"/>
    </location>
</feature>
<organism evidence="5 6">
    <name type="scientific">Pycnoporus cinnabarinus</name>
    <name type="common">Cinnabar-red polypore</name>
    <name type="synonym">Trametes cinnabarina</name>
    <dbReference type="NCBI Taxonomy" id="5643"/>
    <lineage>
        <taxon>Eukaryota</taxon>
        <taxon>Fungi</taxon>
        <taxon>Dikarya</taxon>
        <taxon>Basidiomycota</taxon>
        <taxon>Agaricomycotina</taxon>
        <taxon>Agaricomycetes</taxon>
        <taxon>Polyporales</taxon>
        <taxon>Polyporaceae</taxon>
        <taxon>Trametes</taxon>
    </lineage>
</organism>
<dbReference type="Pfam" id="PF23082">
    <property type="entry name" value="Myb_DNA-binding_2"/>
    <property type="match status" value="1"/>
</dbReference>
<dbReference type="Proteomes" id="UP000029665">
    <property type="component" value="Unassembled WGS sequence"/>
</dbReference>
<feature type="compositionally biased region" description="Basic residues" evidence="2">
    <location>
        <begin position="1"/>
        <end position="14"/>
    </location>
</feature>
<comment type="caution">
    <text evidence="5">The sequence shown here is derived from an EMBL/GenBank/DDBJ whole genome shotgun (WGS) entry which is preliminary data.</text>
</comment>
<dbReference type="PANTHER" id="PTHR22093">
    <property type="entry name" value="LEUKOCYTE RECEPTOR CLUSTER LRC MEMBER 1"/>
    <property type="match status" value="1"/>
</dbReference>
<dbReference type="OMA" id="VFIRHDV"/>
<proteinExistence type="predicted"/>
<feature type="domain" description="HTH myb-type" evidence="4">
    <location>
        <begin position="431"/>
        <end position="485"/>
    </location>
</feature>
<gene>
    <name evidence="5" type="ORF">BN946_scf184962.g68</name>
</gene>
<feature type="compositionally biased region" description="Acidic residues" evidence="2">
    <location>
        <begin position="314"/>
        <end position="329"/>
    </location>
</feature>
<dbReference type="SUPFAM" id="SSF46689">
    <property type="entry name" value="Homeodomain-like"/>
    <property type="match status" value="1"/>
</dbReference>
<dbReference type="CDD" id="cd00167">
    <property type="entry name" value="SANT"/>
    <property type="match status" value="1"/>
</dbReference>
<keyword evidence="6" id="KW-1185">Reference proteome</keyword>